<accession>A0A168AAN4</accession>
<dbReference type="OrthoDB" id="1362257at2"/>
<sequence>MKNLYLILLFVTGNIYCQNISDIKNLDTIFVYFKENSLQVKTVLPANNKGFRRWYIIKFEEKNTLEYLQFWVSDYPSSERREMGIKSDYRLVKKSYLRRNKKKTISVDFFKKYGVFNSTYEAFRECKVIYIIDKSEAKNRRIPIYEVSISSSFIMGE</sequence>
<dbReference type="AlphaFoldDB" id="A0A168AAN4"/>
<dbReference type="EMBL" id="LVJE01000001">
    <property type="protein sequence ID" value="OAB31287.1"/>
    <property type="molecule type" value="Genomic_DNA"/>
</dbReference>
<comment type="caution">
    <text evidence="1">The sequence shown here is derived from an EMBL/GenBank/DDBJ whole genome shotgun (WGS) entry which is preliminary data.</text>
</comment>
<evidence type="ECO:0000313" key="1">
    <source>
        <dbReference type="EMBL" id="OAB31287.1"/>
    </source>
</evidence>
<organism evidence="1 2">
    <name type="scientific">Flavobacterium fryxellicola</name>
    <dbReference type="NCBI Taxonomy" id="249352"/>
    <lineage>
        <taxon>Bacteria</taxon>
        <taxon>Pseudomonadati</taxon>
        <taxon>Bacteroidota</taxon>
        <taxon>Flavobacteriia</taxon>
        <taxon>Flavobacteriales</taxon>
        <taxon>Flavobacteriaceae</taxon>
        <taxon>Flavobacterium</taxon>
    </lineage>
</organism>
<dbReference type="Proteomes" id="UP000077164">
    <property type="component" value="Unassembled WGS sequence"/>
</dbReference>
<proteinExistence type="predicted"/>
<reference evidence="1 2" key="1">
    <citation type="submission" date="2016-03" db="EMBL/GenBank/DDBJ databases">
        <title>Draft genome sequence of Flavobacterium fryxellicola DSM 16209.</title>
        <authorList>
            <person name="Shin S.-K."/>
            <person name="Yi H."/>
        </authorList>
    </citation>
    <scope>NUCLEOTIDE SEQUENCE [LARGE SCALE GENOMIC DNA]</scope>
    <source>
        <strain evidence="1 2">DSM 16209</strain>
    </source>
</reference>
<gene>
    <name evidence="1" type="ORF">FBFR_00140</name>
</gene>
<evidence type="ECO:0000313" key="2">
    <source>
        <dbReference type="Proteomes" id="UP000077164"/>
    </source>
</evidence>
<dbReference type="RefSeq" id="WP_066075290.1">
    <property type="nucleotide sequence ID" value="NZ_FRDK01000001.1"/>
</dbReference>
<name>A0A168AAN4_9FLAO</name>
<keyword evidence="2" id="KW-1185">Reference proteome</keyword>
<protein>
    <submittedName>
        <fullName evidence="1">Uncharacterized protein</fullName>
    </submittedName>
</protein>
<dbReference type="STRING" id="249352.SAMN05444395_101759"/>